<evidence type="ECO:0000256" key="3">
    <source>
        <dbReference type="ARBA" id="ARBA00022840"/>
    </source>
</evidence>
<dbReference type="SMART" id="SM00382">
    <property type="entry name" value="AAA"/>
    <property type="match status" value="1"/>
</dbReference>
<dbReference type="InterPro" id="IPR027417">
    <property type="entry name" value="P-loop_NTPase"/>
</dbReference>
<dbReference type="GO" id="GO:0005886">
    <property type="term" value="C:plasma membrane"/>
    <property type="evidence" value="ECO:0007669"/>
    <property type="project" value="TreeGrafter"/>
</dbReference>
<evidence type="ECO:0000313" key="6">
    <source>
        <dbReference type="Proteomes" id="UP000240569"/>
    </source>
</evidence>
<dbReference type="AlphaFoldDB" id="A0A2R6AG84"/>
<sequence>MRVLEVVDVHKEFGGIKALNGVSFEVNKGEVFFLVGANGAGKSTLLNVITNFYSPSKGFVKINGAKTSGLPPYDKRLRGIRRSFQIPQLWLKITVLENLLVPCFAKENLDEKQAYELAIETLKEFNLENIAHKKANTLSGGQAKLVDTLRALIGDPLLVVLDEPFAGVSPALTQKLLLKIKQKSSSGTTFLIVTHVFSSVLQIADKIGVMDQGRLIAQGEPEKVLKEKNVIEAFMGVIHESTN</sequence>
<dbReference type="GO" id="GO:0005524">
    <property type="term" value="F:ATP binding"/>
    <property type="evidence" value="ECO:0007669"/>
    <property type="project" value="UniProtKB-KW"/>
</dbReference>
<dbReference type="InterPro" id="IPR003593">
    <property type="entry name" value="AAA+_ATPase"/>
</dbReference>
<organism evidence="5 6">
    <name type="scientific">Candidatus Marsarchaeota G1 archaeon BE_D</name>
    <dbReference type="NCBI Taxonomy" id="1978156"/>
    <lineage>
        <taxon>Archaea</taxon>
        <taxon>Candidatus Marsarchaeota</taxon>
        <taxon>Candidatus Marsarchaeota group 1</taxon>
    </lineage>
</organism>
<dbReference type="SUPFAM" id="SSF52540">
    <property type="entry name" value="P-loop containing nucleoside triphosphate hydrolases"/>
    <property type="match status" value="1"/>
</dbReference>
<dbReference type="PANTHER" id="PTHR45772">
    <property type="entry name" value="CONSERVED COMPONENT OF ABC TRANSPORTER FOR NATURAL AMINO ACIDS-RELATED"/>
    <property type="match status" value="1"/>
</dbReference>
<reference evidence="5 6" key="1">
    <citation type="submission" date="2017-04" db="EMBL/GenBank/DDBJ databases">
        <title>Novel microbial lineages endemic to geothermal iron-oxide mats fill important gaps in the evolutionary history of Archaea.</title>
        <authorList>
            <person name="Jay Z.J."/>
            <person name="Beam J.P."/>
            <person name="Dlakic M."/>
            <person name="Rusch D.B."/>
            <person name="Kozubal M.A."/>
            <person name="Inskeep W.P."/>
        </authorList>
    </citation>
    <scope>NUCLEOTIDE SEQUENCE [LARGE SCALE GENOMIC DNA]</scope>
    <source>
        <strain evidence="5">BE_D</strain>
    </source>
</reference>
<keyword evidence="1" id="KW-0813">Transport</keyword>
<dbReference type="Proteomes" id="UP000240569">
    <property type="component" value="Unassembled WGS sequence"/>
</dbReference>
<keyword evidence="2" id="KW-0547">Nucleotide-binding</keyword>
<accession>A0A2R6AG84</accession>
<dbReference type="InterPro" id="IPR003439">
    <property type="entry name" value="ABC_transporter-like_ATP-bd"/>
</dbReference>
<evidence type="ECO:0000259" key="4">
    <source>
        <dbReference type="PROSITE" id="PS50893"/>
    </source>
</evidence>
<dbReference type="GO" id="GO:0016887">
    <property type="term" value="F:ATP hydrolysis activity"/>
    <property type="evidence" value="ECO:0007669"/>
    <property type="project" value="InterPro"/>
</dbReference>
<protein>
    <recommendedName>
        <fullName evidence="4">ABC transporter domain-containing protein</fullName>
    </recommendedName>
</protein>
<evidence type="ECO:0000256" key="2">
    <source>
        <dbReference type="ARBA" id="ARBA00022741"/>
    </source>
</evidence>
<gene>
    <name evidence="5" type="ORF">B9Q02_06535</name>
</gene>
<proteinExistence type="predicted"/>
<dbReference type="InterPro" id="IPR051120">
    <property type="entry name" value="ABC_AA/LPS_Transport"/>
</dbReference>
<dbReference type="Pfam" id="PF00005">
    <property type="entry name" value="ABC_tran"/>
    <property type="match status" value="1"/>
</dbReference>
<evidence type="ECO:0000313" key="5">
    <source>
        <dbReference type="EMBL" id="PSN85392.1"/>
    </source>
</evidence>
<feature type="domain" description="ABC transporter" evidence="4">
    <location>
        <begin position="4"/>
        <end position="237"/>
    </location>
</feature>
<name>A0A2R6AG84_9ARCH</name>
<dbReference type="Gene3D" id="3.40.50.300">
    <property type="entry name" value="P-loop containing nucleotide triphosphate hydrolases"/>
    <property type="match status" value="1"/>
</dbReference>
<keyword evidence="3" id="KW-0067">ATP-binding</keyword>
<dbReference type="PROSITE" id="PS50893">
    <property type="entry name" value="ABC_TRANSPORTER_2"/>
    <property type="match status" value="1"/>
</dbReference>
<comment type="caution">
    <text evidence="5">The sequence shown here is derived from an EMBL/GenBank/DDBJ whole genome shotgun (WGS) entry which is preliminary data.</text>
</comment>
<dbReference type="EMBL" id="NEXD01000033">
    <property type="protein sequence ID" value="PSN85392.1"/>
    <property type="molecule type" value="Genomic_DNA"/>
</dbReference>
<dbReference type="PANTHER" id="PTHR45772:SF9">
    <property type="entry name" value="CONSERVED COMPONENT OF ABC TRANSPORTER FOR NATURAL AMINO ACIDS"/>
    <property type="match status" value="1"/>
</dbReference>
<evidence type="ECO:0000256" key="1">
    <source>
        <dbReference type="ARBA" id="ARBA00022448"/>
    </source>
</evidence>